<evidence type="ECO:0000256" key="5">
    <source>
        <dbReference type="ARBA" id="ARBA00023273"/>
    </source>
</evidence>
<evidence type="ECO:0000256" key="3">
    <source>
        <dbReference type="ARBA" id="ARBA00022490"/>
    </source>
</evidence>
<evidence type="ECO:0000256" key="2">
    <source>
        <dbReference type="ARBA" id="ARBA00004496"/>
    </source>
</evidence>
<protein>
    <submittedName>
        <fullName evidence="8">Choice-of-anchor D domain-containing protein</fullName>
    </submittedName>
</protein>
<comment type="caution">
    <text evidence="8">The sequence shown here is derived from an EMBL/GenBank/DDBJ whole genome shotgun (WGS) entry which is preliminary data.</text>
</comment>
<dbReference type="SUPFAM" id="SSF56601">
    <property type="entry name" value="beta-lactamase/transpeptidase-like"/>
    <property type="match status" value="1"/>
</dbReference>
<organism evidence="8 9">
    <name type="scientific">Simiduia curdlanivorans</name>
    <dbReference type="NCBI Taxonomy" id="1492769"/>
    <lineage>
        <taxon>Bacteria</taxon>
        <taxon>Pseudomonadati</taxon>
        <taxon>Pseudomonadota</taxon>
        <taxon>Gammaproteobacteria</taxon>
        <taxon>Cellvibrionales</taxon>
        <taxon>Cellvibrionaceae</taxon>
        <taxon>Simiduia</taxon>
    </lineage>
</organism>
<dbReference type="InterPro" id="IPR012338">
    <property type="entry name" value="Beta-lactam/transpept-like"/>
</dbReference>
<dbReference type="Proteomes" id="UP001595840">
    <property type="component" value="Unassembled WGS sequence"/>
</dbReference>
<dbReference type="RefSeq" id="WP_290265236.1">
    <property type="nucleotide sequence ID" value="NZ_JAUFQG010000006.1"/>
</dbReference>
<evidence type="ECO:0000259" key="7">
    <source>
        <dbReference type="Pfam" id="PF22544"/>
    </source>
</evidence>
<dbReference type="InterPro" id="IPR053879">
    <property type="entry name" value="HYDIN_VesB_CFA65-like_Ig"/>
</dbReference>
<dbReference type="Pfam" id="PF22544">
    <property type="entry name" value="HYDIN_VesB_CFA65-like_Ig"/>
    <property type="match status" value="1"/>
</dbReference>
<comment type="subcellular location">
    <subcellularLocation>
        <location evidence="1">Cell projection</location>
        <location evidence="1">Cilium</location>
    </subcellularLocation>
    <subcellularLocation>
        <location evidence="2">Cytoplasm</location>
    </subcellularLocation>
</comment>
<dbReference type="InterPro" id="IPR013783">
    <property type="entry name" value="Ig-like_fold"/>
</dbReference>
<reference evidence="9" key="1">
    <citation type="journal article" date="2019" name="Int. J. Syst. Evol. Microbiol.">
        <title>The Global Catalogue of Microorganisms (GCM) 10K type strain sequencing project: providing services to taxonomists for standard genome sequencing and annotation.</title>
        <authorList>
            <consortium name="The Broad Institute Genomics Platform"/>
            <consortium name="The Broad Institute Genome Sequencing Center for Infectious Disease"/>
            <person name="Wu L."/>
            <person name="Ma J."/>
        </authorList>
    </citation>
    <scope>NUCLEOTIDE SEQUENCE [LARGE SCALE GENOMIC DNA]</scope>
    <source>
        <strain evidence="9">CECT 8570</strain>
    </source>
</reference>
<keyword evidence="5" id="KW-0966">Cell projection</keyword>
<evidence type="ECO:0000313" key="8">
    <source>
        <dbReference type="EMBL" id="MFC4363038.1"/>
    </source>
</evidence>
<accession>A0ABV8V5P2</accession>
<evidence type="ECO:0000256" key="4">
    <source>
        <dbReference type="ARBA" id="ARBA00023069"/>
    </source>
</evidence>
<gene>
    <name evidence="8" type="ORF">ACFOX3_12045</name>
</gene>
<evidence type="ECO:0000313" key="9">
    <source>
        <dbReference type="Proteomes" id="UP001595840"/>
    </source>
</evidence>
<dbReference type="Gene3D" id="2.60.40.10">
    <property type="entry name" value="Immunoglobulins"/>
    <property type="match status" value="1"/>
</dbReference>
<evidence type="ECO:0000256" key="1">
    <source>
        <dbReference type="ARBA" id="ARBA00004138"/>
    </source>
</evidence>
<proteinExistence type="predicted"/>
<name>A0ABV8V5P2_9GAMM</name>
<feature type="chain" id="PRO_5045652798" evidence="6">
    <location>
        <begin position="22"/>
        <end position="847"/>
    </location>
</feature>
<keyword evidence="6" id="KW-0732">Signal</keyword>
<feature type="domain" description="HYDIN/VesB/CFA65-like Ig-like" evidence="7">
    <location>
        <begin position="179"/>
        <end position="261"/>
    </location>
</feature>
<evidence type="ECO:0000256" key="6">
    <source>
        <dbReference type="SAM" id="SignalP"/>
    </source>
</evidence>
<sequence length="847" mass="90031">MKKLALLASGVMLLATSLVHADTIFSDNFQDANIDGWATSGSGVAVASLYGSNYSLRVSYRKSATAAISTAGYSGVTLAADLAAYSLEYNDYCYAEVSVDGGSNWTNLITVANGSDDSAFRSYDGSPVGADNNSAMQVRVRAYGNAYNDYCYLDNVLVQGTPSGSSGAPDIDVTGNGALGSVNVGASNDSVITVTNTGNADLLIGTTIGLAAPFSISQNNCANTTLAPAASCTLTTSFSPTSAGSFSDALLINSNDSDEPVVSVALTGTGIDNSSTCAYDCLTGNGSVSRSTVTYANLTGSPGNGSLVNYSGFALPANAANPSNTFEGSLVFTGTQRGWSSITDPYAYATLSGVKQLPNFNYQFVQHGTHIIPVQRGLIQNGTALGQWDLILEPGRVWDETSDNGYSRAAIPFALTEYNQNCTHNGVLTFLFNDSGSISNVQYQIAAETCNYYQFNMYGRLAASYNKTTVSNASAIKAAYETEVANRMPMKAISALATDYPSAGITVSNIGSDQTASAMTLYGVSYNGVHYVGGCATRYGDFPFCDVMSVPSYSTAKSVVGGIGLMRLEQKYAGTQRAALVKDYVPECSNTTKWGSVTLEDVLDMATGNYTSSSYESDESNYAVDWLYSNTHSGKIDISCNYYSHKTNPGTTWVYHSSDTYILGRALNDYVQDQEGSSKEFFADMLVPDVFEPLGVSPSLSKSIRTRDTTAAAVTALGLFYHRDDVVKIANMLNNDNGKINGVQVLDATMVNASLQRSAGDRGLPTDPSQPTSTSQYNNSFWAYDLNASTTVTNCTSETWIPYMSGYGGVGIQMLPNGMTYYFFSDGLEYGFTKTLKELDKISPICN</sequence>
<keyword evidence="4" id="KW-0969">Cilium</keyword>
<feature type="signal peptide" evidence="6">
    <location>
        <begin position="1"/>
        <end position="21"/>
    </location>
</feature>
<dbReference type="NCBIfam" id="NF012200">
    <property type="entry name" value="choice_anch_D"/>
    <property type="match status" value="1"/>
</dbReference>
<keyword evidence="9" id="KW-1185">Reference proteome</keyword>
<keyword evidence="3" id="KW-0963">Cytoplasm</keyword>
<dbReference type="Gene3D" id="3.40.710.10">
    <property type="entry name" value="DD-peptidase/beta-lactamase superfamily"/>
    <property type="match status" value="1"/>
</dbReference>
<dbReference type="EMBL" id="JBHSCX010000015">
    <property type="protein sequence ID" value="MFC4363038.1"/>
    <property type="molecule type" value="Genomic_DNA"/>
</dbReference>